<accession>A0A830B972</accession>
<dbReference type="EMBL" id="BMAC01000031">
    <property type="protein sequence ID" value="GFP81618.1"/>
    <property type="molecule type" value="Genomic_DNA"/>
</dbReference>
<proteinExistence type="predicted"/>
<name>A0A830B972_9LAMI</name>
<evidence type="ECO:0000313" key="1">
    <source>
        <dbReference type="EMBL" id="GFP81618.1"/>
    </source>
</evidence>
<sequence length="97" mass="10779">MAQLKFTCKPNYVESPCCFIAQLKAESKPNQKIPNITAFFSVVIFSSRSETAIGTAPNRRRLPDLQIFRVMVGIGSQSGYDGCRELGLDGFVFLENL</sequence>
<reference evidence="1" key="1">
    <citation type="submission" date="2020-07" db="EMBL/GenBank/DDBJ databases">
        <title>Ethylene signaling mediates host invasion by parasitic plants.</title>
        <authorList>
            <person name="Yoshida S."/>
        </authorList>
    </citation>
    <scope>NUCLEOTIDE SEQUENCE</scope>
    <source>
        <strain evidence="1">Okayama</strain>
    </source>
</reference>
<evidence type="ECO:0000313" key="2">
    <source>
        <dbReference type="Proteomes" id="UP000653305"/>
    </source>
</evidence>
<comment type="caution">
    <text evidence="1">The sequence shown here is derived from an EMBL/GenBank/DDBJ whole genome shotgun (WGS) entry which is preliminary data.</text>
</comment>
<organism evidence="1 2">
    <name type="scientific">Phtheirospermum japonicum</name>
    <dbReference type="NCBI Taxonomy" id="374723"/>
    <lineage>
        <taxon>Eukaryota</taxon>
        <taxon>Viridiplantae</taxon>
        <taxon>Streptophyta</taxon>
        <taxon>Embryophyta</taxon>
        <taxon>Tracheophyta</taxon>
        <taxon>Spermatophyta</taxon>
        <taxon>Magnoliopsida</taxon>
        <taxon>eudicotyledons</taxon>
        <taxon>Gunneridae</taxon>
        <taxon>Pentapetalae</taxon>
        <taxon>asterids</taxon>
        <taxon>lamiids</taxon>
        <taxon>Lamiales</taxon>
        <taxon>Orobanchaceae</taxon>
        <taxon>Orobanchaceae incertae sedis</taxon>
        <taxon>Phtheirospermum</taxon>
    </lineage>
</organism>
<protein>
    <submittedName>
        <fullName evidence="1">Uncharacterized protein</fullName>
    </submittedName>
</protein>
<dbReference type="Proteomes" id="UP000653305">
    <property type="component" value="Unassembled WGS sequence"/>
</dbReference>
<dbReference type="AlphaFoldDB" id="A0A830B972"/>
<gene>
    <name evidence="1" type="ORF">PHJA_000305100</name>
</gene>
<keyword evidence="2" id="KW-1185">Reference proteome</keyword>